<dbReference type="InterPro" id="IPR043504">
    <property type="entry name" value="Peptidase_S1_PA_chymotrypsin"/>
</dbReference>
<dbReference type="SMART" id="SM00020">
    <property type="entry name" value="Tryp_SPc"/>
    <property type="match status" value="1"/>
</dbReference>
<evidence type="ECO:0000313" key="12">
    <source>
        <dbReference type="Proteomes" id="UP000053240"/>
    </source>
</evidence>
<dbReference type="InParanoid" id="A0A194RN29"/>
<dbReference type="Proteomes" id="UP000053240">
    <property type="component" value="Unassembled WGS sequence"/>
</dbReference>
<feature type="signal peptide" evidence="9">
    <location>
        <begin position="1"/>
        <end position="19"/>
    </location>
</feature>
<dbReference type="FunCoup" id="A0A194RN29">
    <property type="interactions" value="45"/>
</dbReference>
<evidence type="ECO:0000256" key="8">
    <source>
        <dbReference type="RuleBase" id="RU363034"/>
    </source>
</evidence>
<comment type="similarity">
    <text evidence="1">Belongs to the peptidase S1 family.</text>
</comment>
<feature type="domain" description="Peptidase S1" evidence="10">
    <location>
        <begin position="34"/>
        <end position="265"/>
    </location>
</feature>
<dbReference type="InterPro" id="IPR033116">
    <property type="entry name" value="TRYPSIN_SER"/>
</dbReference>
<dbReference type="GO" id="GO:0006508">
    <property type="term" value="P:proteolysis"/>
    <property type="evidence" value="ECO:0007669"/>
    <property type="project" value="UniProtKB-KW"/>
</dbReference>
<name>A0A194RN29_PAPMA</name>
<dbReference type="EMBL" id="KQ459984">
    <property type="protein sequence ID" value="KPJ18922.1"/>
    <property type="molecule type" value="Genomic_DNA"/>
</dbReference>
<evidence type="ECO:0000256" key="2">
    <source>
        <dbReference type="ARBA" id="ARBA00022670"/>
    </source>
</evidence>
<dbReference type="PROSITE" id="PS00134">
    <property type="entry name" value="TRYPSIN_HIS"/>
    <property type="match status" value="1"/>
</dbReference>
<evidence type="ECO:0000256" key="4">
    <source>
        <dbReference type="ARBA" id="ARBA00022801"/>
    </source>
</evidence>
<dbReference type="PROSITE" id="PS50240">
    <property type="entry name" value="TRYPSIN_DOM"/>
    <property type="match status" value="1"/>
</dbReference>
<evidence type="ECO:0000313" key="11">
    <source>
        <dbReference type="EMBL" id="KPJ18922.1"/>
    </source>
</evidence>
<dbReference type="PANTHER" id="PTHR24276:SF91">
    <property type="entry name" value="AT26814P-RELATED"/>
    <property type="match status" value="1"/>
</dbReference>
<evidence type="ECO:0000256" key="6">
    <source>
        <dbReference type="ARBA" id="ARBA00023145"/>
    </source>
</evidence>
<sequence>MKCTSVFVFILVLSNELESLSTATLIATDTSARIVNGFEVDITEVPYQAVLRRKVISGWAHLCGATVISTKTLVTAAHCTSSYEFEPPLLRAVVGTSYRLIGGKTYELSKVVVHELYSTTTLENDISLVITTKRMIFSASVQAAGIPNANFLLPVGSTALVSGYGNISSTGTSSSVLLAAQVKIVKQSTCARAYIRIADITQGMLCATADNPPRDACQGDSGGPLVVNNTLVGVVSWGEGCADMSYPGVYTRVSEYNSWINKYLEN</sequence>
<evidence type="ECO:0000256" key="5">
    <source>
        <dbReference type="ARBA" id="ARBA00022825"/>
    </source>
</evidence>
<evidence type="ECO:0000259" key="10">
    <source>
        <dbReference type="PROSITE" id="PS50240"/>
    </source>
</evidence>
<gene>
    <name evidence="11" type="ORF">RR48_12433</name>
</gene>
<dbReference type="SUPFAM" id="SSF50494">
    <property type="entry name" value="Trypsin-like serine proteases"/>
    <property type="match status" value="1"/>
</dbReference>
<dbReference type="GO" id="GO:0004252">
    <property type="term" value="F:serine-type endopeptidase activity"/>
    <property type="evidence" value="ECO:0007669"/>
    <property type="project" value="InterPro"/>
</dbReference>
<dbReference type="FunFam" id="2.40.10.10:FF:000077">
    <property type="entry name" value="Predicted protein"/>
    <property type="match status" value="1"/>
</dbReference>
<dbReference type="InterPro" id="IPR001254">
    <property type="entry name" value="Trypsin_dom"/>
</dbReference>
<dbReference type="PRINTS" id="PR00722">
    <property type="entry name" value="CHYMOTRYPSIN"/>
</dbReference>
<dbReference type="PANTHER" id="PTHR24276">
    <property type="entry name" value="POLYSERASE-RELATED"/>
    <property type="match status" value="1"/>
</dbReference>
<reference evidence="11 12" key="1">
    <citation type="journal article" date="2015" name="Nat. Commun.">
        <title>Outbred genome sequencing and CRISPR/Cas9 gene editing in butterflies.</title>
        <authorList>
            <person name="Li X."/>
            <person name="Fan D."/>
            <person name="Zhang W."/>
            <person name="Liu G."/>
            <person name="Zhang L."/>
            <person name="Zhao L."/>
            <person name="Fang X."/>
            <person name="Chen L."/>
            <person name="Dong Y."/>
            <person name="Chen Y."/>
            <person name="Ding Y."/>
            <person name="Zhao R."/>
            <person name="Feng M."/>
            <person name="Zhu Y."/>
            <person name="Feng Y."/>
            <person name="Jiang X."/>
            <person name="Zhu D."/>
            <person name="Xiang H."/>
            <person name="Feng X."/>
            <person name="Li S."/>
            <person name="Wang J."/>
            <person name="Zhang G."/>
            <person name="Kronforst M.R."/>
            <person name="Wang W."/>
        </authorList>
    </citation>
    <scope>NUCLEOTIDE SEQUENCE [LARGE SCALE GENOMIC DNA]</scope>
    <source>
        <strain evidence="11">Ya'a_city_454_Pm</strain>
        <tissue evidence="11">Whole body</tissue>
    </source>
</reference>
<dbReference type="InterPro" id="IPR050430">
    <property type="entry name" value="Peptidase_S1"/>
</dbReference>
<protein>
    <submittedName>
        <fullName evidence="11">Trypsin-1</fullName>
    </submittedName>
</protein>
<evidence type="ECO:0000256" key="9">
    <source>
        <dbReference type="SAM" id="SignalP"/>
    </source>
</evidence>
<feature type="chain" id="PRO_5008265318" evidence="9">
    <location>
        <begin position="20"/>
        <end position="266"/>
    </location>
</feature>
<evidence type="ECO:0000256" key="1">
    <source>
        <dbReference type="ARBA" id="ARBA00007664"/>
    </source>
</evidence>
<dbReference type="PROSITE" id="PS00135">
    <property type="entry name" value="TRYPSIN_SER"/>
    <property type="match status" value="1"/>
</dbReference>
<dbReference type="InterPro" id="IPR009003">
    <property type="entry name" value="Peptidase_S1_PA"/>
</dbReference>
<evidence type="ECO:0000256" key="7">
    <source>
        <dbReference type="ARBA" id="ARBA00023157"/>
    </source>
</evidence>
<dbReference type="OrthoDB" id="414661at2759"/>
<dbReference type="KEGG" id="pmac:106720565"/>
<dbReference type="Gene3D" id="2.40.10.10">
    <property type="entry name" value="Trypsin-like serine proteases"/>
    <property type="match status" value="1"/>
</dbReference>
<accession>A0A194RN29</accession>
<proteinExistence type="inferred from homology"/>
<dbReference type="Pfam" id="PF00089">
    <property type="entry name" value="Trypsin"/>
    <property type="match status" value="1"/>
</dbReference>
<evidence type="ECO:0000256" key="3">
    <source>
        <dbReference type="ARBA" id="ARBA00022729"/>
    </source>
</evidence>
<keyword evidence="3 9" id="KW-0732">Signal</keyword>
<dbReference type="CDD" id="cd00190">
    <property type="entry name" value="Tryp_SPc"/>
    <property type="match status" value="1"/>
</dbReference>
<dbReference type="InterPro" id="IPR001314">
    <property type="entry name" value="Peptidase_S1A"/>
</dbReference>
<keyword evidence="5 8" id="KW-0720">Serine protease</keyword>
<dbReference type="STRING" id="76193.A0A194RN29"/>
<keyword evidence="2 8" id="KW-0645">Protease</keyword>
<dbReference type="AlphaFoldDB" id="A0A194RN29"/>
<keyword evidence="7" id="KW-1015">Disulfide bond</keyword>
<keyword evidence="6" id="KW-0865">Zymogen</keyword>
<keyword evidence="12" id="KW-1185">Reference proteome</keyword>
<keyword evidence="4 8" id="KW-0378">Hydrolase</keyword>
<dbReference type="InterPro" id="IPR018114">
    <property type="entry name" value="TRYPSIN_HIS"/>
</dbReference>
<organism evidence="11 12">
    <name type="scientific">Papilio machaon</name>
    <name type="common">Old World swallowtail butterfly</name>
    <dbReference type="NCBI Taxonomy" id="76193"/>
    <lineage>
        <taxon>Eukaryota</taxon>
        <taxon>Metazoa</taxon>
        <taxon>Ecdysozoa</taxon>
        <taxon>Arthropoda</taxon>
        <taxon>Hexapoda</taxon>
        <taxon>Insecta</taxon>
        <taxon>Pterygota</taxon>
        <taxon>Neoptera</taxon>
        <taxon>Endopterygota</taxon>
        <taxon>Lepidoptera</taxon>
        <taxon>Glossata</taxon>
        <taxon>Ditrysia</taxon>
        <taxon>Papilionoidea</taxon>
        <taxon>Papilionidae</taxon>
        <taxon>Papilioninae</taxon>
        <taxon>Papilio</taxon>
    </lineage>
</organism>